<protein>
    <submittedName>
        <fullName evidence="6">Uncharacterized protein</fullName>
    </submittedName>
</protein>
<dbReference type="PANTHER" id="PTHR46173:SF1">
    <property type="entry name" value="CCA TRNA NUCLEOTIDYLTRANSFERASE 1, MITOCHONDRIAL"/>
    <property type="match status" value="1"/>
</dbReference>
<dbReference type="GO" id="GO:0016779">
    <property type="term" value="F:nucleotidyltransferase activity"/>
    <property type="evidence" value="ECO:0007669"/>
    <property type="project" value="UniProtKB-KW"/>
</dbReference>
<evidence type="ECO:0000256" key="1">
    <source>
        <dbReference type="ARBA" id="ARBA00001946"/>
    </source>
</evidence>
<reference evidence="6" key="1">
    <citation type="submission" date="2020-10" db="EMBL/GenBank/DDBJ databases">
        <authorList>
            <person name="Gilroy R."/>
        </authorList>
    </citation>
    <scope>NUCLEOTIDE SEQUENCE</scope>
    <source>
        <strain evidence="6">CHK176-22527</strain>
    </source>
</reference>
<comment type="caution">
    <text evidence="6">The sequence shown here is derived from an EMBL/GenBank/DDBJ whole genome shotgun (WGS) entry which is preliminary data.</text>
</comment>
<dbReference type="AlphaFoldDB" id="A0A9D1KU42"/>
<keyword evidence="2" id="KW-0819">tRNA processing</keyword>
<dbReference type="Gene3D" id="1.10.3090.10">
    <property type="entry name" value="cca-adding enzyme, domain 2"/>
    <property type="match status" value="1"/>
</dbReference>
<evidence type="ECO:0000256" key="2">
    <source>
        <dbReference type="ARBA" id="ARBA00022694"/>
    </source>
</evidence>
<accession>A0A9D1KU42</accession>
<keyword evidence="5" id="KW-0460">Magnesium</keyword>
<dbReference type="InterPro" id="IPR050264">
    <property type="entry name" value="Bact_CCA-adding_enz_type3_sf"/>
</dbReference>
<evidence type="ECO:0000313" key="7">
    <source>
        <dbReference type="Proteomes" id="UP000824159"/>
    </source>
</evidence>
<keyword evidence="3" id="KW-0808">Transferase</keyword>
<evidence type="ECO:0000256" key="5">
    <source>
        <dbReference type="ARBA" id="ARBA00022842"/>
    </source>
</evidence>
<proteinExistence type="predicted"/>
<dbReference type="SUPFAM" id="SSF81301">
    <property type="entry name" value="Nucleotidyltransferase"/>
    <property type="match status" value="1"/>
</dbReference>
<dbReference type="PANTHER" id="PTHR46173">
    <property type="entry name" value="CCA TRNA NUCLEOTIDYLTRANSFERASE 1, MITOCHONDRIAL"/>
    <property type="match status" value="1"/>
</dbReference>
<dbReference type="GO" id="GO:0008033">
    <property type="term" value="P:tRNA processing"/>
    <property type="evidence" value="ECO:0007669"/>
    <property type="project" value="UniProtKB-KW"/>
</dbReference>
<reference evidence="6" key="2">
    <citation type="journal article" date="2021" name="PeerJ">
        <title>Extensive microbial diversity within the chicken gut microbiome revealed by metagenomics and culture.</title>
        <authorList>
            <person name="Gilroy R."/>
            <person name="Ravi A."/>
            <person name="Getino M."/>
            <person name="Pursley I."/>
            <person name="Horton D.L."/>
            <person name="Alikhan N.F."/>
            <person name="Baker D."/>
            <person name="Gharbi K."/>
            <person name="Hall N."/>
            <person name="Watson M."/>
            <person name="Adriaenssens E.M."/>
            <person name="Foster-Nyarko E."/>
            <person name="Jarju S."/>
            <person name="Secka A."/>
            <person name="Antonio M."/>
            <person name="Oren A."/>
            <person name="Chaudhuri R.R."/>
            <person name="La Ragione R."/>
            <person name="Hildebrand F."/>
            <person name="Pallen M.J."/>
        </authorList>
    </citation>
    <scope>NUCLEOTIDE SEQUENCE</scope>
    <source>
        <strain evidence="6">CHK176-22527</strain>
    </source>
</reference>
<name>A0A9D1KU42_9FIRM</name>
<sequence>MRKEDSMIAKPDEVKQIAEKLMDSGYKAYCAGPALTAYYLGRDMSDEWDVYTDCDHEKLTELFPEGEKLGKRIVRMDSAAEDEEEASDETGVITDIITIRGTIDEQLKVYALTIEAIAEDQQNGEVIDPYDGLEALEMRELDGVGDLEKTFEEQAYKMLNAVKYVALYGFKMDSALFKAIQKMGPKLMYVDKAYRLDGFETILGGKYVGKALKLIGDIGMIPVFVGTKARIEKMGVKDFEKLTKNIYMTDSLIMRKALFYLCFERTYAYAAAYLTLDEDERKKLLPVQLLIQNLYFLTEEVELKKFIGEYGWEKYEFIDRLMGVYVKVFERPKDEERLEKRRAAVEKLKSENPPIMIGDMAIDAGDIMRAGITDSRDEANKLMKMIVEDVHRHPERNEKTKLLNYAMKYHRSRLSGVMRKMKIFS</sequence>
<evidence type="ECO:0000256" key="3">
    <source>
        <dbReference type="ARBA" id="ARBA00022695"/>
    </source>
</evidence>
<dbReference type="Gene3D" id="3.30.460.10">
    <property type="entry name" value="Beta Polymerase, domain 2"/>
    <property type="match status" value="1"/>
</dbReference>
<evidence type="ECO:0000256" key="4">
    <source>
        <dbReference type="ARBA" id="ARBA00022723"/>
    </source>
</evidence>
<dbReference type="GO" id="GO:0046872">
    <property type="term" value="F:metal ion binding"/>
    <property type="evidence" value="ECO:0007669"/>
    <property type="project" value="UniProtKB-KW"/>
</dbReference>
<gene>
    <name evidence="6" type="ORF">IAD12_00190</name>
</gene>
<dbReference type="EMBL" id="DVLX01000004">
    <property type="protein sequence ID" value="HIT98657.1"/>
    <property type="molecule type" value="Genomic_DNA"/>
</dbReference>
<dbReference type="SUPFAM" id="SSF81891">
    <property type="entry name" value="Poly A polymerase C-terminal region-like"/>
    <property type="match status" value="1"/>
</dbReference>
<organism evidence="6 7">
    <name type="scientific">Candidatus Allocopromorpha excrementavium</name>
    <dbReference type="NCBI Taxonomy" id="2840741"/>
    <lineage>
        <taxon>Bacteria</taxon>
        <taxon>Bacillati</taxon>
        <taxon>Bacillota</taxon>
        <taxon>Clostridia</taxon>
        <taxon>Eubacteriales</taxon>
        <taxon>Eubacteriaceae</taxon>
        <taxon>Eubacteriaceae incertae sedis</taxon>
        <taxon>Candidatus Allocopromorpha</taxon>
    </lineage>
</organism>
<dbReference type="GO" id="GO:0000049">
    <property type="term" value="F:tRNA binding"/>
    <property type="evidence" value="ECO:0007669"/>
    <property type="project" value="TreeGrafter"/>
</dbReference>
<dbReference type="InterPro" id="IPR043519">
    <property type="entry name" value="NT_sf"/>
</dbReference>
<keyword evidence="4" id="KW-0479">Metal-binding</keyword>
<comment type="cofactor">
    <cofactor evidence="1">
        <name>Mg(2+)</name>
        <dbReference type="ChEBI" id="CHEBI:18420"/>
    </cofactor>
</comment>
<evidence type="ECO:0000313" key="6">
    <source>
        <dbReference type="EMBL" id="HIT98657.1"/>
    </source>
</evidence>
<keyword evidence="3" id="KW-0548">Nucleotidyltransferase</keyword>
<dbReference type="Proteomes" id="UP000824159">
    <property type="component" value="Unassembled WGS sequence"/>
</dbReference>